<proteinExistence type="predicted"/>
<reference evidence="1 2" key="1">
    <citation type="submission" date="2020-07" db="EMBL/GenBank/DDBJ databases">
        <title>Definition of the novel symbiovar canariense within Mesorhizobium novociceri, a new species of genus Mesorhizobium nodulating Cicer canariense in the Caldera de Taburiente National Park (La Palma, Canary Islands).</title>
        <authorList>
            <person name="Leon-Barrios M."/>
            <person name="Perez-Yepez J."/>
            <person name="Flores-Felix J.D."/>
            <person name="Ramirez-Baena M.H."/>
            <person name="Pulido-Suarez L."/>
            <person name="Igual J.M."/>
            <person name="Velazquez E."/>
            <person name="Peix A."/>
        </authorList>
    </citation>
    <scope>NUCLEOTIDE SEQUENCE [LARGE SCALE GENOMIC DNA]</scope>
    <source>
        <strain evidence="1 2">CCANP35</strain>
    </source>
</reference>
<dbReference type="RefSeq" id="WP_181061045.1">
    <property type="nucleotide sequence ID" value="NZ_JACDTY010000019.1"/>
</dbReference>
<evidence type="ECO:0000313" key="2">
    <source>
        <dbReference type="Proteomes" id="UP000558284"/>
    </source>
</evidence>
<evidence type="ECO:0000313" key="1">
    <source>
        <dbReference type="EMBL" id="MBA1144092.1"/>
    </source>
</evidence>
<gene>
    <name evidence="1" type="ORF">H0241_28180</name>
</gene>
<sequence length="116" mass="12766">MSSPDINGSIDFVDGPPSRPVDISVRLEDTTMLDAPSIVMAETHYRLEPGSTQPVAFVLSVPDEAVEERRQYTLSARAGYLPAGADDASFGTVLSYPWRLGSKTPQRLRLHSFDRD</sequence>
<dbReference type="AlphaFoldDB" id="A0A838BCT3"/>
<accession>A0A838BCT3</accession>
<name>A0A838BCT3_9HYPH</name>
<dbReference type="EMBL" id="JACDTY010000019">
    <property type="protein sequence ID" value="MBA1144092.1"/>
    <property type="molecule type" value="Genomic_DNA"/>
</dbReference>
<dbReference type="Proteomes" id="UP000558284">
    <property type="component" value="Unassembled WGS sequence"/>
</dbReference>
<protein>
    <submittedName>
        <fullName evidence="1">YbaY family lipoprotein</fullName>
    </submittedName>
</protein>
<keyword evidence="1" id="KW-0449">Lipoprotein</keyword>
<dbReference type="Pfam" id="PF09619">
    <property type="entry name" value="YscW"/>
    <property type="match status" value="1"/>
</dbReference>
<keyword evidence="2" id="KW-1185">Reference proteome</keyword>
<comment type="caution">
    <text evidence="1">The sequence shown here is derived from an EMBL/GenBank/DDBJ whole genome shotgun (WGS) entry which is preliminary data.</text>
</comment>
<organism evidence="1 2">
    <name type="scientific">Mesorhizobium neociceri</name>
    <dbReference type="NCBI Taxonomy" id="1307853"/>
    <lineage>
        <taxon>Bacteria</taxon>
        <taxon>Pseudomonadati</taxon>
        <taxon>Pseudomonadota</taxon>
        <taxon>Alphaproteobacteria</taxon>
        <taxon>Hyphomicrobiales</taxon>
        <taxon>Phyllobacteriaceae</taxon>
        <taxon>Mesorhizobium</taxon>
    </lineage>
</organism>
<dbReference type="InterPro" id="IPR039366">
    <property type="entry name" value="Pilotin"/>
</dbReference>